<proteinExistence type="predicted"/>
<gene>
    <name evidence="2" type="ORF">JGB26_03840</name>
</gene>
<dbReference type="PROSITE" id="PS51257">
    <property type="entry name" value="PROKAR_LIPOPROTEIN"/>
    <property type="match status" value="1"/>
</dbReference>
<sequence length="801" mass="84638">MNAGRRDSGLRWLFGGGAALLLAGCGWAAVTLRHNALEPQDMAGVLGLPLGVLGILVGAAVSLRALRLQQATDARAAALAQLAHAVQDVEVAERTHMLGTGAHLIDLPVDVTPRQGGAEPSGRQRLSDVAGWYCAEPGRLVVIGEPGAGKTVFAVHLVVRLLGVRGAEDAVPVRLAVRDLPPARTRRRWWGGRRTVGGFEHWLKDSLVKAYEVPVAVAGDLVARRLVVPVLDGLDEMDPEGEEPERACQALGELNAYQAAGGSAPLVLTCREQRYAELSGLHTWLREATLLRVGGVDAEQARRYVALRSDGRPSPMDAVVDAMRDGGAGGAVAEALSSPFYLGLALAVYGESADVAPPVDGASADQIREQLLARYVPAATRSANAAVRWARGSLTGDRTVWARQREYAPRRVHRWLRRMAEAEERGGATHGRVVGPYVTRAASMLTVGAVTAVALYVVPDLVRGLVPEAWWVHREGLAQSLLFAGLVALGAAHTQSATLCERTPVGSSERVRQSRSRWPERSRRALWSAVSSAGSVALALAAFALGAMAPFSDAYAAVPQEVWYAVGVLIAQCVGLAYLVGTPFVTHRDRRGLVACVAVPLVAGPVAWVAMAYDPVLALACAGALALVALLLWRARALPGFALVGGGVATVIGMAHDIPAPDDGFKSGATVGVLLFYILGCVFLGPGSEPRADVVGRLWRQAAQTSNLPVLCIALLLGRGYEAMIGFAGAVFLVVAFSAAELGSSMARGASALGGAVLGRVPPRPGAFLAWAYHAGLLRVVGGEYEFRHRELREWLARNPR</sequence>
<feature type="transmembrane region" description="Helical" evidence="1">
    <location>
        <begin position="616"/>
        <end position="633"/>
    </location>
</feature>
<feature type="transmembrane region" description="Helical" evidence="1">
    <location>
        <begin position="12"/>
        <end position="30"/>
    </location>
</feature>
<dbReference type="InterPro" id="IPR027417">
    <property type="entry name" value="P-loop_NTPase"/>
</dbReference>
<name>A0ABS0WZ93_9ACTN</name>
<dbReference type="EMBL" id="JAEKOZ010000002">
    <property type="protein sequence ID" value="MBJ3806257.1"/>
    <property type="molecule type" value="Genomic_DNA"/>
</dbReference>
<evidence type="ECO:0000256" key="1">
    <source>
        <dbReference type="SAM" id="Phobius"/>
    </source>
</evidence>
<feature type="transmembrane region" description="Helical" evidence="1">
    <location>
        <begin position="42"/>
        <end position="66"/>
    </location>
</feature>
<evidence type="ECO:0000313" key="3">
    <source>
        <dbReference type="Proteomes" id="UP000634780"/>
    </source>
</evidence>
<feature type="transmembrane region" description="Helical" evidence="1">
    <location>
        <begin position="562"/>
        <end position="580"/>
    </location>
</feature>
<feature type="transmembrane region" description="Helical" evidence="1">
    <location>
        <begin position="723"/>
        <end position="743"/>
    </location>
</feature>
<dbReference type="Proteomes" id="UP000634780">
    <property type="component" value="Unassembled WGS sequence"/>
</dbReference>
<keyword evidence="1" id="KW-0812">Transmembrane</keyword>
<feature type="transmembrane region" description="Helical" evidence="1">
    <location>
        <begin position="525"/>
        <end position="550"/>
    </location>
</feature>
<comment type="caution">
    <text evidence="2">The sequence shown here is derived from an EMBL/GenBank/DDBJ whole genome shotgun (WGS) entry which is preliminary data.</text>
</comment>
<evidence type="ECO:0000313" key="2">
    <source>
        <dbReference type="EMBL" id="MBJ3806257.1"/>
    </source>
</evidence>
<dbReference type="RefSeq" id="WP_190114262.1">
    <property type="nucleotide sequence ID" value="NZ_BMVR01000002.1"/>
</dbReference>
<feature type="transmembrane region" description="Helical" evidence="1">
    <location>
        <begin position="640"/>
        <end position="656"/>
    </location>
</feature>
<accession>A0ABS0WZ93</accession>
<keyword evidence="1" id="KW-1133">Transmembrane helix</keyword>
<dbReference type="Gene3D" id="3.40.50.300">
    <property type="entry name" value="P-loop containing nucleotide triphosphate hydrolases"/>
    <property type="match status" value="1"/>
</dbReference>
<keyword evidence="1" id="KW-0472">Membrane</keyword>
<feature type="transmembrane region" description="Helical" evidence="1">
    <location>
        <begin position="592"/>
        <end position="610"/>
    </location>
</feature>
<dbReference type="SUPFAM" id="SSF52540">
    <property type="entry name" value="P-loop containing nucleoside triphosphate hydrolases"/>
    <property type="match status" value="1"/>
</dbReference>
<evidence type="ECO:0008006" key="4">
    <source>
        <dbReference type="Google" id="ProtNLM"/>
    </source>
</evidence>
<feature type="transmembrane region" description="Helical" evidence="1">
    <location>
        <begin position="668"/>
        <end position="686"/>
    </location>
</feature>
<protein>
    <recommendedName>
        <fullName evidence="4">NACHT domain-containing protein</fullName>
    </recommendedName>
</protein>
<reference evidence="2 3" key="1">
    <citation type="submission" date="2020-12" db="EMBL/GenBank/DDBJ databases">
        <title>Streptomyces typhae sp. nov., a novel endophytic actinomycete isolated from the root of cattail pollen (Typha angustifolia L.).</title>
        <authorList>
            <person name="Peng C."/>
            <person name="Liu C."/>
        </authorList>
    </citation>
    <scope>NUCLEOTIDE SEQUENCE [LARGE SCALE GENOMIC DNA]</scope>
    <source>
        <strain evidence="2 3">JCM 4753</strain>
    </source>
</reference>
<organism evidence="2 3">
    <name type="scientific">Streptomyces flavofungini</name>
    <dbReference type="NCBI Taxonomy" id="68200"/>
    <lineage>
        <taxon>Bacteria</taxon>
        <taxon>Bacillati</taxon>
        <taxon>Actinomycetota</taxon>
        <taxon>Actinomycetes</taxon>
        <taxon>Kitasatosporales</taxon>
        <taxon>Streptomycetaceae</taxon>
        <taxon>Streptomyces</taxon>
    </lineage>
</organism>
<keyword evidence="3" id="KW-1185">Reference proteome</keyword>